<gene>
    <name evidence="6 8" type="primary">argC</name>
    <name evidence="8" type="ORF">IAB37_04710</name>
</gene>
<evidence type="ECO:0000313" key="8">
    <source>
        <dbReference type="EMBL" id="HIR60858.1"/>
    </source>
</evidence>
<dbReference type="PANTHER" id="PTHR32338:SF10">
    <property type="entry name" value="N-ACETYL-GAMMA-GLUTAMYL-PHOSPHATE REDUCTASE, CHLOROPLASTIC-RELATED"/>
    <property type="match status" value="1"/>
</dbReference>
<dbReference type="InterPro" id="IPR000534">
    <property type="entry name" value="Semialdehyde_DH_NAD-bd"/>
</dbReference>
<evidence type="ECO:0000256" key="3">
    <source>
        <dbReference type="ARBA" id="ARBA00022605"/>
    </source>
</evidence>
<comment type="function">
    <text evidence="6">Catalyzes the NADPH-dependent reduction of N-acetyl-5-glutamyl phosphate to yield N-acetyl-L-glutamate 5-semialdehyde.</text>
</comment>
<keyword evidence="4 6" id="KW-0521">NADP</keyword>
<evidence type="ECO:0000259" key="7">
    <source>
        <dbReference type="SMART" id="SM00859"/>
    </source>
</evidence>
<dbReference type="HAMAP" id="MF_01110">
    <property type="entry name" value="ArgC_type2"/>
    <property type="match status" value="1"/>
</dbReference>
<name>A0A9D1DXQ5_9FIRM</name>
<keyword evidence="1 6" id="KW-0963">Cytoplasm</keyword>
<reference evidence="8" key="1">
    <citation type="submission" date="2020-10" db="EMBL/GenBank/DDBJ databases">
        <authorList>
            <person name="Gilroy R."/>
        </authorList>
    </citation>
    <scope>NUCLEOTIDE SEQUENCE</scope>
    <source>
        <strain evidence="8">CHK189-12415</strain>
    </source>
</reference>
<evidence type="ECO:0000256" key="4">
    <source>
        <dbReference type="ARBA" id="ARBA00022857"/>
    </source>
</evidence>
<reference evidence="8" key="2">
    <citation type="journal article" date="2021" name="PeerJ">
        <title>Extensive microbial diversity within the chicken gut microbiome revealed by metagenomics and culture.</title>
        <authorList>
            <person name="Gilroy R."/>
            <person name="Ravi A."/>
            <person name="Getino M."/>
            <person name="Pursley I."/>
            <person name="Horton D.L."/>
            <person name="Alikhan N.F."/>
            <person name="Baker D."/>
            <person name="Gharbi K."/>
            <person name="Hall N."/>
            <person name="Watson M."/>
            <person name="Adriaenssens E.M."/>
            <person name="Foster-Nyarko E."/>
            <person name="Jarju S."/>
            <person name="Secka A."/>
            <person name="Antonio M."/>
            <person name="Oren A."/>
            <person name="Chaudhuri R.R."/>
            <person name="La Ragione R."/>
            <person name="Hildebrand F."/>
            <person name="Pallen M.J."/>
        </authorList>
    </citation>
    <scope>NUCLEOTIDE SEQUENCE</scope>
    <source>
        <strain evidence="8">CHK189-12415</strain>
    </source>
</reference>
<dbReference type="NCBIfam" id="TIGR01851">
    <property type="entry name" value="argC_other"/>
    <property type="match status" value="1"/>
</dbReference>
<comment type="subcellular location">
    <subcellularLocation>
        <location evidence="6">Cytoplasm</location>
    </subcellularLocation>
</comment>
<protein>
    <recommendedName>
        <fullName evidence="6">N-acetyl-gamma-glutamyl-phosphate reductase</fullName>
        <shortName evidence="6">AGPR</shortName>
        <ecNumber evidence="6">1.2.1.38</ecNumber>
    </recommendedName>
    <alternativeName>
        <fullName evidence="6">N-acetyl-glutamate semialdehyde dehydrogenase</fullName>
        <shortName evidence="6">NAGSA dehydrogenase</shortName>
    </alternativeName>
</protein>
<dbReference type="SUPFAM" id="SSF55347">
    <property type="entry name" value="Glyceraldehyde-3-phosphate dehydrogenase-like, C-terminal domain"/>
    <property type="match status" value="1"/>
</dbReference>
<dbReference type="GO" id="GO:0051287">
    <property type="term" value="F:NAD binding"/>
    <property type="evidence" value="ECO:0007669"/>
    <property type="project" value="InterPro"/>
</dbReference>
<dbReference type="SMART" id="SM00859">
    <property type="entry name" value="Semialdhyde_dh"/>
    <property type="match status" value="1"/>
</dbReference>
<dbReference type="InterPro" id="IPR050085">
    <property type="entry name" value="AGPR"/>
</dbReference>
<comment type="caution">
    <text evidence="8">The sequence shown here is derived from an EMBL/GenBank/DDBJ whole genome shotgun (WGS) entry which is preliminary data.</text>
</comment>
<feature type="domain" description="Semialdehyde dehydrogenase NAD-binding" evidence="7">
    <location>
        <begin position="4"/>
        <end position="104"/>
    </location>
</feature>
<dbReference type="InterPro" id="IPR058924">
    <property type="entry name" value="AGPR_dimerisation_dom"/>
</dbReference>
<dbReference type="SUPFAM" id="SSF51735">
    <property type="entry name" value="NAD(P)-binding Rossmann-fold domains"/>
    <property type="match status" value="1"/>
</dbReference>
<dbReference type="Gene3D" id="3.30.360.10">
    <property type="entry name" value="Dihydrodipicolinate Reductase, domain 2"/>
    <property type="match status" value="1"/>
</dbReference>
<dbReference type="Proteomes" id="UP000824241">
    <property type="component" value="Unassembled WGS sequence"/>
</dbReference>
<dbReference type="GO" id="GO:0003942">
    <property type="term" value="F:N-acetyl-gamma-glutamyl-phosphate reductase activity"/>
    <property type="evidence" value="ECO:0007669"/>
    <property type="project" value="UniProtKB-UniRule"/>
</dbReference>
<dbReference type="Pfam" id="PF01118">
    <property type="entry name" value="Semialdhyde_dh"/>
    <property type="match status" value="1"/>
</dbReference>
<dbReference type="Gene3D" id="3.40.50.720">
    <property type="entry name" value="NAD(P)-binding Rossmann-like Domain"/>
    <property type="match status" value="1"/>
</dbReference>
<sequence>MKTKVFIDGSAGTTGLRIVERMSGRADVELLTLPEEKRKDFDARVEMMNASDVTFLCLPDDAAKEIAAAAGETVRLIDASTAHRTAPGWQYGFPELSEEFREGIVSGNRVAVPGCHASGMVAILYPMVKAGILPPDYPVTIFSLTGYSGGGKKMIAEYETDGRPLTFEAPRAYGLNQNHKHLPEVTKVAGLAYPPCFTPVVSDYYAGMAVAAQFQGRLLRKTMTPEGLHAFFSEYYAGQELLSVAPFGAEAEEKGYLSGSLKEGWDGMELYITGNPDRLMVTAVFDNLGKGASGAAVQCFNLMTGMPETYGLSL</sequence>
<dbReference type="InterPro" id="IPR036291">
    <property type="entry name" value="NAD(P)-bd_dom_sf"/>
</dbReference>
<evidence type="ECO:0000313" key="9">
    <source>
        <dbReference type="Proteomes" id="UP000824241"/>
    </source>
</evidence>
<dbReference type="GO" id="GO:0005737">
    <property type="term" value="C:cytoplasm"/>
    <property type="evidence" value="ECO:0007669"/>
    <property type="project" value="UniProtKB-SubCell"/>
</dbReference>
<dbReference type="GO" id="GO:0006526">
    <property type="term" value="P:L-arginine biosynthetic process"/>
    <property type="evidence" value="ECO:0007669"/>
    <property type="project" value="UniProtKB-UniRule"/>
</dbReference>
<keyword evidence="5 6" id="KW-0560">Oxidoreductase</keyword>
<keyword evidence="3 6" id="KW-0028">Amino-acid biosynthesis</keyword>
<feature type="active site" evidence="6">
    <location>
        <position position="115"/>
    </location>
</feature>
<evidence type="ECO:0000256" key="5">
    <source>
        <dbReference type="ARBA" id="ARBA00023002"/>
    </source>
</evidence>
<dbReference type="CDD" id="cd23935">
    <property type="entry name" value="AGPR_2_C"/>
    <property type="match status" value="1"/>
</dbReference>
<evidence type="ECO:0000256" key="1">
    <source>
        <dbReference type="ARBA" id="ARBA00022490"/>
    </source>
</evidence>
<comment type="pathway">
    <text evidence="6">Amino-acid biosynthesis; L-arginine biosynthesis; N(2)-acetyl-L-ornithine from L-glutamate: step 3/4.</text>
</comment>
<dbReference type="PANTHER" id="PTHR32338">
    <property type="entry name" value="N-ACETYL-GAMMA-GLUTAMYL-PHOSPHATE REDUCTASE, CHLOROPLASTIC-RELATED-RELATED"/>
    <property type="match status" value="1"/>
</dbReference>
<accession>A0A9D1DXQ5</accession>
<dbReference type="EMBL" id="DVHA01000155">
    <property type="protein sequence ID" value="HIR60858.1"/>
    <property type="molecule type" value="Genomic_DNA"/>
</dbReference>
<evidence type="ECO:0000256" key="6">
    <source>
        <dbReference type="HAMAP-Rule" id="MF_01110"/>
    </source>
</evidence>
<dbReference type="InterPro" id="IPR010136">
    <property type="entry name" value="AGPR_type-2"/>
</dbReference>
<keyword evidence="2 6" id="KW-0055">Arginine biosynthesis</keyword>
<dbReference type="Pfam" id="PF22698">
    <property type="entry name" value="Semialdhyde_dhC_1"/>
    <property type="match status" value="1"/>
</dbReference>
<proteinExistence type="inferred from homology"/>
<organism evidence="8 9">
    <name type="scientific">Candidatus Faecivivens stercoravium</name>
    <dbReference type="NCBI Taxonomy" id="2840803"/>
    <lineage>
        <taxon>Bacteria</taxon>
        <taxon>Bacillati</taxon>
        <taxon>Bacillota</taxon>
        <taxon>Clostridia</taxon>
        <taxon>Eubacteriales</taxon>
        <taxon>Oscillospiraceae</taxon>
        <taxon>Oscillospiraceae incertae sedis</taxon>
        <taxon>Candidatus Faecivivens</taxon>
    </lineage>
</organism>
<comment type="catalytic activity">
    <reaction evidence="6">
        <text>N-acetyl-L-glutamate 5-semialdehyde + phosphate + NADP(+) = N-acetyl-L-glutamyl 5-phosphate + NADPH + H(+)</text>
        <dbReference type="Rhea" id="RHEA:21588"/>
        <dbReference type="ChEBI" id="CHEBI:15378"/>
        <dbReference type="ChEBI" id="CHEBI:29123"/>
        <dbReference type="ChEBI" id="CHEBI:43474"/>
        <dbReference type="ChEBI" id="CHEBI:57783"/>
        <dbReference type="ChEBI" id="CHEBI:57936"/>
        <dbReference type="ChEBI" id="CHEBI:58349"/>
        <dbReference type="EC" id="1.2.1.38"/>
    </reaction>
</comment>
<evidence type="ECO:0000256" key="2">
    <source>
        <dbReference type="ARBA" id="ARBA00022571"/>
    </source>
</evidence>
<comment type="similarity">
    <text evidence="6">Belongs to the NAGSA dehydrogenase family. Type 2 subfamily.</text>
</comment>
<dbReference type="EC" id="1.2.1.38" evidence="6"/>
<dbReference type="AlphaFoldDB" id="A0A9D1DXQ5"/>